<feature type="region of interest" description="Disordered" evidence="1">
    <location>
        <begin position="91"/>
        <end position="112"/>
    </location>
</feature>
<name>A0A9D7T7L9_9MICO</name>
<organism evidence="3 4">
    <name type="scientific">Candidatus Phosphoribacter hodrii</name>
    <dbReference type="NCBI Taxonomy" id="2953743"/>
    <lineage>
        <taxon>Bacteria</taxon>
        <taxon>Bacillati</taxon>
        <taxon>Actinomycetota</taxon>
        <taxon>Actinomycetes</taxon>
        <taxon>Micrococcales</taxon>
        <taxon>Dermatophilaceae</taxon>
        <taxon>Candidatus Phosphoribacter</taxon>
    </lineage>
</organism>
<sequence length="112" mass="11060">MVVSVAVPQGSSDNLVCSPYSVAAALAMTANGARGKTATEMLAVLGGLTIDDLDAGLAALSATFASRAGAKTKSDGNKADIALDIANSCGDNGARRGTAVPGRPGEVVRRQG</sequence>
<accession>A0A9D7T7L9</accession>
<dbReference type="EMBL" id="JADKGK010000008">
    <property type="protein sequence ID" value="MBL0003078.1"/>
    <property type="molecule type" value="Genomic_DNA"/>
</dbReference>
<reference evidence="3" key="1">
    <citation type="submission" date="2020-10" db="EMBL/GenBank/DDBJ databases">
        <title>Connecting structure to function with the recovery of over 1000 high-quality activated sludge metagenome-assembled genomes encoding full-length rRNA genes using long-read sequencing.</title>
        <authorList>
            <person name="Singleton C.M."/>
            <person name="Petriglieri F."/>
            <person name="Kristensen J.M."/>
            <person name="Kirkegaard R.H."/>
            <person name="Michaelsen T.Y."/>
            <person name="Andersen M.H."/>
            <person name="Karst S.M."/>
            <person name="Dueholm M.S."/>
            <person name="Nielsen P.H."/>
            <person name="Albertsen M."/>
        </authorList>
    </citation>
    <scope>NUCLEOTIDE SEQUENCE</scope>
    <source>
        <strain evidence="3">Ribe_18-Q3-R11-54_MAXAC.001</strain>
    </source>
</reference>
<dbReference type="InterPro" id="IPR042178">
    <property type="entry name" value="Serpin_sf_1"/>
</dbReference>
<feature type="domain" description="Serpin" evidence="2">
    <location>
        <begin position="11"/>
        <end position="73"/>
    </location>
</feature>
<dbReference type="Proteomes" id="UP000886632">
    <property type="component" value="Unassembled WGS sequence"/>
</dbReference>
<protein>
    <recommendedName>
        <fullName evidence="2">Serpin domain-containing protein</fullName>
    </recommendedName>
</protein>
<dbReference type="SUPFAM" id="SSF56574">
    <property type="entry name" value="Serpins"/>
    <property type="match status" value="1"/>
</dbReference>
<dbReference type="Pfam" id="PF00079">
    <property type="entry name" value="Serpin"/>
    <property type="match status" value="1"/>
</dbReference>
<dbReference type="InterPro" id="IPR023796">
    <property type="entry name" value="Serpin_dom"/>
</dbReference>
<gene>
    <name evidence="3" type="ORF">IPP00_03515</name>
</gene>
<comment type="caution">
    <text evidence="3">The sequence shown here is derived from an EMBL/GenBank/DDBJ whole genome shotgun (WGS) entry which is preliminary data.</text>
</comment>
<proteinExistence type="predicted"/>
<evidence type="ECO:0000256" key="1">
    <source>
        <dbReference type="SAM" id="MobiDB-lite"/>
    </source>
</evidence>
<evidence type="ECO:0000313" key="4">
    <source>
        <dbReference type="Proteomes" id="UP000886632"/>
    </source>
</evidence>
<evidence type="ECO:0000313" key="3">
    <source>
        <dbReference type="EMBL" id="MBL0003078.1"/>
    </source>
</evidence>
<dbReference type="Gene3D" id="3.30.497.10">
    <property type="entry name" value="Antithrombin, subunit I, domain 2"/>
    <property type="match status" value="1"/>
</dbReference>
<dbReference type="InterPro" id="IPR036186">
    <property type="entry name" value="Serpin_sf"/>
</dbReference>
<evidence type="ECO:0000259" key="2">
    <source>
        <dbReference type="Pfam" id="PF00079"/>
    </source>
</evidence>
<dbReference type="AlphaFoldDB" id="A0A9D7T7L9"/>